<reference evidence="1 2" key="2">
    <citation type="journal article" date="2010" name="Nucleic Acids Res.">
        <title>BeetleBase in 2010: revisions to provide comprehensive genomic information for Tribolium castaneum.</title>
        <authorList>
            <person name="Kim H.S."/>
            <person name="Murphy T."/>
            <person name="Xia J."/>
            <person name="Caragea D."/>
            <person name="Park Y."/>
            <person name="Beeman R.W."/>
            <person name="Lorenzen M.D."/>
            <person name="Butcher S."/>
            <person name="Manak J.R."/>
            <person name="Brown S.J."/>
        </authorList>
    </citation>
    <scope>GENOME REANNOTATION</scope>
    <source>
        <strain evidence="1 2">Georgia GA2</strain>
    </source>
</reference>
<sequence length="85" mass="9701">MVPQELPVYATDYKQDVFLSSVTSATPEVVSMIRPVWILPPIITGALGHWQAADAAVIDRKYVLFNLTWLFKGDYQRRKGTRFSE</sequence>
<gene>
    <name evidence="1" type="primary">GLEAN_16277</name>
    <name evidence="1" type="ORF">TcasGA2_TC016277</name>
</gene>
<dbReference type="EMBL" id="KQ971372">
    <property type="protein sequence ID" value="EFA10640.1"/>
    <property type="molecule type" value="Genomic_DNA"/>
</dbReference>
<dbReference type="InParanoid" id="D6X2U8"/>
<accession>D6X2U8</accession>
<evidence type="ECO:0000313" key="1">
    <source>
        <dbReference type="EMBL" id="EFA10640.1"/>
    </source>
</evidence>
<dbReference type="HOGENOM" id="CLU_2515592_0_0_1"/>
<proteinExistence type="predicted"/>
<dbReference type="AlphaFoldDB" id="D6X2U8"/>
<evidence type="ECO:0000313" key="2">
    <source>
        <dbReference type="Proteomes" id="UP000007266"/>
    </source>
</evidence>
<reference evidence="1 2" key="1">
    <citation type="journal article" date="2008" name="Nature">
        <title>The genome of the model beetle and pest Tribolium castaneum.</title>
        <authorList>
            <consortium name="Tribolium Genome Sequencing Consortium"/>
            <person name="Richards S."/>
            <person name="Gibbs R.A."/>
            <person name="Weinstock G.M."/>
            <person name="Brown S.J."/>
            <person name="Denell R."/>
            <person name="Beeman R.W."/>
            <person name="Gibbs R."/>
            <person name="Beeman R.W."/>
            <person name="Brown S.J."/>
            <person name="Bucher G."/>
            <person name="Friedrich M."/>
            <person name="Grimmelikhuijzen C.J."/>
            <person name="Klingler M."/>
            <person name="Lorenzen M."/>
            <person name="Richards S."/>
            <person name="Roth S."/>
            <person name="Schroder R."/>
            <person name="Tautz D."/>
            <person name="Zdobnov E.M."/>
            <person name="Muzny D."/>
            <person name="Gibbs R.A."/>
            <person name="Weinstock G.M."/>
            <person name="Attaway T."/>
            <person name="Bell S."/>
            <person name="Buhay C.J."/>
            <person name="Chandrabose M.N."/>
            <person name="Chavez D."/>
            <person name="Clerk-Blankenburg K.P."/>
            <person name="Cree A."/>
            <person name="Dao M."/>
            <person name="Davis C."/>
            <person name="Chacko J."/>
            <person name="Dinh H."/>
            <person name="Dugan-Rocha S."/>
            <person name="Fowler G."/>
            <person name="Garner T.T."/>
            <person name="Garnes J."/>
            <person name="Gnirke A."/>
            <person name="Hawes A."/>
            <person name="Hernandez J."/>
            <person name="Hines S."/>
            <person name="Holder M."/>
            <person name="Hume J."/>
            <person name="Jhangiani S.N."/>
            <person name="Joshi V."/>
            <person name="Khan Z.M."/>
            <person name="Jackson L."/>
            <person name="Kovar C."/>
            <person name="Kowis A."/>
            <person name="Lee S."/>
            <person name="Lewis L.R."/>
            <person name="Margolis J."/>
            <person name="Morgan M."/>
            <person name="Nazareth L.V."/>
            <person name="Nguyen N."/>
            <person name="Okwuonu G."/>
            <person name="Parker D."/>
            <person name="Richards S."/>
            <person name="Ruiz S.J."/>
            <person name="Santibanez J."/>
            <person name="Savard J."/>
            <person name="Scherer S.E."/>
            <person name="Schneider B."/>
            <person name="Sodergren E."/>
            <person name="Tautz D."/>
            <person name="Vattahil S."/>
            <person name="Villasana D."/>
            <person name="White C.S."/>
            <person name="Wright R."/>
            <person name="Park Y."/>
            <person name="Beeman R.W."/>
            <person name="Lord J."/>
            <person name="Oppert B."/>
            <person name="Lorenzen M."/>
            <person name="Brown S."/>
            <person name="Wang L."/>
            <person name="Savard J."/>
            <person name="Tautz D."/>
            <person name="Richards S."/>
            <person name="Weinstock G."/>
            <person name="Gibbs R.A."/>
            <person name="Liu Y."/>
            <person name="Worley K."/>
            <person name="Weinstock G."/>
            <person name="Elsik C.G."/>
            <person name="Reese J.T."/>
            <person name="Elhaik E."/>
            <person name="Landan G."/>
            <person name="Graur D."/>
            <person name="Arensburger P."/>
            <person name="Atkinson P."/>
            <person name="Beeman R.W."/>
            <person name="Beidler J."/>
            <person name="Brown S.J."/>
            <person name="Demuth J.P."/>
            <person name="Drury D.W."/>
            <person name="Du Y.Z."/>
            <person name="Fujiwara H."/>
            <person name="Lorenzen M."/>
            <person name="Maselli V."/>
            <person name="Osanai M."/>
            <person name="Park Y."/>
            <person name="Robertson H.M."/>
            <person name="Tu Z."/>
            <person name="Wang J.J."/>
            <person name="Wang S."/>
            <person name="Richards S."/>
            <person name="Song H."/>
            <person name="Zhang L."/>
            <person name="Sodergren E."/>
            <person name="Werner D."/>
            <person name="Stanke M."/>
            <person name="Morgenstern B."/>
            <person name="Solovyev V."/>
            <person name="Kosarev P."/>
            <person name="Brown G."/>
            <person name="Chen H.C."/>
            <person name="Ermolaeva O."/>
            <person name="Hlavina W."/>
            <person name="Kapustin Y."/>
            <person name="Kiryutin B."/>
            <person name="Kitts P."/>
            <person name="Maglott D."/>
            <person name="Pruitt K."/>
            <person name="Sapojnikov V."/>
            <person name="Souvorov A."/>
            <person name="Mackey A.J."/>
            <person name="Waterhouse R.M."/>
            <person name="Wyder S."/>
            <person name="Zdobnov E.M."/>
            <person name="Zdobnov E.M."/>
            <person name="Wyder S."/>
            <person name="Kriventseva E.V."/>
            <person name="Kadowaki T."/>
            <person name="Bork P."/>
            <person name="Aranda M."/>
            <person name="Bao R."/>
            <person name="Beermann A."/>
            <person name="Berns N."/>
            <person name="Bolognesi R."/>
            <person name="Bonneton F."/>
            <person name="Bopp D."/>
            <person name="Brown S.J."/>
            <person name="Bucher G."/>
            <person name="Butts T."/>
            <person name="Chaumot A."/>
            <person name="Denell R.E."/>
            <person name="Ferrier D.E."/>
            <person name="Friedrich M."/>
            <person name="Gordon C.M."/>
            <person name="Jindra M."/>
            <person name="Klingler M."/>
            <person name="Lan Q."/>
            <person name="Lattorff H.M."/>
            <person name="Laudet V."/>
            <person name="von Levetsow C."/>
            <person name="Liu Z."/>
            <person name="Lutz R."/>
            <person name="Lynch J.A."/>
            <person name="da Fonseca R.N."/>
            <person name="Posnien N."/>
            <person name="Reuter R."/>
            <person name="Roth S."/>
            <person name="Savard J."/>
            <person name="Schinko J.B."/>
            <person name="Schmitt C."/>
            <person name="Schoppmeier M."/>
            <person name="Schroder R."/>
            <person name="Shippy T.D."/>
            <person name="Simonnet F."/>
            <person name="Marques-Souza H."/>
            <person name="Tautz D."/>
            <person name="Tomoyasu Y."/>
            <person name="Trauner J."/>
            <person name="Van der Zee M."/>
            <person name="Vervoort M."/>
            <person name="Wittkopp N."/>
            <person name="Wimmer E.A."/>
            <person name="Yang X."/>
            <person name="Jones A.K."/>
            <person name="Sattelle D.B."/>
            <person name="Ebert P.R."/>
            <person name="Nelson D."/>
            <person name="Scott J.G."/>
            <person name="Beeman R.W."/>
            <person name="Muthukrishnan S."/>
            <person name="Kramer K.J."/>
            <person name="Arakane Y."/>
            <person name="Beeman R.W."/>
            <person name="Zhu Q."/>
            <person name="Hogenkamp D."/>
            <person name="Dixit R."/>
            <person name="Oppert B."/>
            <person name="Jiang H."/>
            <person name="Zou Z."/>
            <person name="Marshall J."/>
            <person name="Elpidina E."/>
            <person name="Vinokurov K."/>
            <person name="Oppert C."/>
            <person name="Zou Z."/>
            <person name="Evans J."/>
            <person name="Lu Z."/>
            <person name="Zhao P."/>
            <person name="Sumathipala N."/>
            <person name="Altincicek B."/>
            <person name="Vilcinskas A."/>
            <person name="Williams M."/>
            <person name="Hultmark D."/>
            <person name="Hetru C."/>
            <person name="Jiang H."/>
            <person name="Grimmelikhuijzen C.J."/>
            <person name="Hauser F."/>
            <person name="Cazzamali G."/>
            <person name="Williamson M."/>
            <person name="Park Y."/>
            <person name="Li B."/>
            <person name="Tanaka Y."/>
            <person name="Predel R."/>
            <person name="Neupert S."/>
            <person name="Schachtner J."/>
            <person name="Verleyen P."/>
            <person name="Raible F."/>
            <person name="Bork P."/>
            <person name="Friedrich M."/>
            <person name="Walden K.K."/>
            <person name="Robertson H.M."/>
            <person name="Angeli S."/>
            <person name="Foret S."/>
            <person name="Bucher G."/>
            <person name="Schuetz S."/>
            <person name="Maleszka R."/>
            <person name="Wimmer E.A."/>
            <person name="Beeman R.W."/>
            <person name="Lorenzen M."/>
            <person name="Tomoyasu Y."/>
            <person name="Miller S.C."/>
            <person name="Grossmann D."/>
            <person name="Bucher G."/>
        </authorList>
    </citation>
    <scope>NUCLEOTIDE SEQUENCE [LARGE SCALE GENOMIC DNA]</scope>
    <source>
        <strain evidence="1 2">Georgia GA2</strain>
    </source>
</reference>
<dbReference type="Proteomes" id="UP000007266">
    <property type="component" value="Linkage group 9"/>
</dbReference>
<name>D6X2U8_TRICA</name>
<organism evidence="1 2">
    <name type="scientific">Tribolium castaneum</name>
    <name type="common">Red flour beetle</name>
    <dbReference type="NCBI Taxonomy" id="7070"/>
    <lineage>
        <taxon>Eukaryota</taxon>
        <taxon>Metazoa</taxon>
        <taxon>Ecdysozoa</taxon>
        <taxon>Arthropoda</taxon>
        <taxon>Hexapoda</taxon>
        <taxon>Insecta</taxon>
        <taxon>Pterygota</taxon>
        <taxon>Neoptera</taxon>
        <taxon>Endopterygota</taxon>
        <taxon>Coleoptera</taxon>
        <taxon>Polyphaga</taxon>
        <taxon>Cucujiformia</taxon>
        <taxon>Tenebrionidae</taxon>
        <taxon>Tenebrionidae incertae sedis</taxon>
        <taxon>Tribolium</taxon>
    </lineage>
</organism>
<protein>
    <submittedName>
        <fullName evidence="1">Uncharacterized protein</fullName>
    </submittedName>
</protein>
<keyword evidence="2" id="KW-1185">Reference proteome</keyword>